<dbReference type="Proteomes" id="UP000325565">
    <property type="component" value="Unassembled WGS sequence"/>
</dbReference>
<sequence length="1176" mass="133152">MKRKHVQRNKSSNFVAGLPRNDFIAKISMRLRYSVDPRIEVFAIKRDLDPLDIFSIFPQIFKTPKILNAVHGPAFPEDFTQLFSVRPYVEPQSLPSEIVWSICRCLQYSSEIRQHVELERALECSILTDDKKLAEQILQSAKSNLGVSTWLFQSELAVAQHWDGFDGVANVESMYETLLQNNPLIQLIFWFVKKRIESTSTKEYLEGELQRVVAGYSNEILQIYLSCKIFNQYEAPLDSMASLLFYESQNGIVDLYEALIAILQTLVTHSAFVNPALSKLVGPITTLFEKVGDSRLHGVLRVLGRSDLVPEDIPGREMAIEAYSAGDYVKCIECADVLLKLVPDDMHVLTTKIKAMSKLSLSASASTEVIDDISNNLLEILVQTGKTYTAANYLFALAGKFYGMSWVNYIKTFVMYKLQPEREEGYSIWMRELLLRDPYSSPFTQTIETQRDADALKRYAKMLVSYPATSLLFRALMLGDPNNPALVNEFHYKKNLARHYLSESMFAEALVEYKWLVENAPVTVKLRYAGGLTLAYIGANNLFLALETLVSAFFENSNAPSVLPIKELIEALGEPDSWPNSILTPLIFEIYLQFYNADRIADLRYAFEKFHEDNGIETAEDFVAFQAGHPLPLTIAYLERVWRPEVMRQTLLYSGIKEIEEARVKVCQKLVEINPLKAKSYLDEIKERIKQLEIAKGMTLVEKSKVYVDIDAIKKALRLKLGDTYAKYKALSPTMPTGREDFIEKLTSAFRDNQKTSDVSLSSLLSGLYLFDGAKVTEADSQFDSLFSEVTNEFLKGAHGLNSYLSTRVRHGTLSSTLRKAVEDERLVTAKEQGSNAYMPNIFWMAVSLSGETKHVNDGINAALSDFATTFDTILDFIKDELLQIRIARQINEAGDVGRALFVYRSSNLERKLAQVEDRALKDIDQFVDRCVDTLWEKTDGNLAVVQSVLRGEIRDKFQGAFDQLTSTLANFPAVPVVNDLSNAVRRARTNTLTRLDLVASWFKRSEVYDRQDFSVDFPIHIAINMIKNTMSIASDWGGIAISVAPHSDPMPGRTLDGLVYVFYGLIENAINHSKLPVGELLAKTEISYVNGSYSAKFYNKVNLSKICDEDNARVAQIRESILLKESPKKAQEEIFSGLHKIWLTVSGPFHREPKLEFDWCDDSFVVALDFRLDWS</sequence>
<organism evidence="1 2">
    <name type="scientific">Pseudomonas fluorescens</name>
    <dbReference type="NCBI Taxonomy" id="294"/>
    <lineage>
        <taxon>Bacteria</taxon>
        <taxon>Pseudomonadati</taxon>
        <taxon>Pseudomonadota</taxon>
        <taxon>Gammaproteobacteria</taxon>
        <taxon>Pseudomonadales</taxon>
        <taxon>Pseudomonadaceae</taxon>
        <taxon>Pseudomonas</taxon>
    </lineage>
</organism>
<dbReference type="InterPro" id="IPR011990">
    <property type="entry name" value="TPR-like_helical_dom_sf"/>
</dbReference>
<name>A0A5E7UJG2_PSEFL</name>
<protein>
    <submittedName>
        <fullName evidence="1">Uncharacterized protein</fullName>
    </submittedName>
</protein>
<gene>
    <name evidence="1" type="ORF">PS922_04860</name>
</gene>
<accession>A0A5E7UJG2</accession>
<reference evidence="1 2" key="1">
    <citation type="submission" date="2019-09" db="EMBL/GenBank/DDBJ databases">
        <authorList>
            <person name="Chandra G."/>
            <person name="Truman W A."/>
        </authorList>
    </citation>
    <scope>NUCLEOTIDE SEQUENCE [LARGE SCALE GENOMIC DNA]</scope>
    <source>
        <strain evidence="1">PS922</strain>
    </source>
</reference>
<dbReference type="EMBL" id="CABVJB010000008">
    <property type="protein sequence ID" value="VVQ11582.1"/>
    <property type="molecule type" value="Genomic_DNA"/>
</dbReference>
<evidence type="ECO:0000313" key="2">
    <source>
        <dbReference type="Proteomes" id="UP000325565"/>
    </source>
</evidence>
<evidence type="ECO:0000313" key="1">
    <source>
        <dbReference type="EMBL" id="VVQ11582.1"/>
    </source>
</evidence>
<dbReference type="Gene3D" id="1.25.40.10">
    <property type="entry name" value="Tetratricopeptide repeat domain"/>
    <property type="match status" value="1"/>
</dbReference>
<dbReference type="AlphaFoldDB" id="A0A5E7UJG2"/>
<proteinExistence type="predicted"/>
<dbReference type="RefSeq" id="WP_154863584.1">
    <property type="nucleotide sequence ID" value="NZ_CABVJB010000008.1"/>
</dbReference>